<protein>
    <recommendedName>
        <fullName evidence="10">AP2/ERF domain-containing protein</fullName>
    </recommendedName>
</protein>
<keyword evidence="7" id="KW-0804">Transcription</keyword>
<reference evidence="11" key="1">
    <citation type="submission" date="2021-02" db="EMBL/GenBank/DDBJ databases">
        <title>First Annotated Genome of the Yellow-green Alga Tribonema minus.</title>
        <authorList>
            <person name="Mahan K.M."/>
        </authorList>
    </citation>
    <scope>NUCLEOTIDE SEQUENCE</scope>
    <source>
        <strain evidence="11">UTEX B ZZ1240</strain>
    </source>
</reference>
<dbReference type="EMBL" id="JAFCMP010000103">
    <property type="protein sequence ID" value="KAG5186777.1"/>
    <property type="molecule type" value="Genomic_DNA"/>
</dbReference>
<dbReference type="GO" id="GO:0030983">
    <property type="term" value="F:mismatched DNA binding"/>
    <property type="evidence" value="ECO:0007669"/>
    <property type="project" value="InterPro"/>
</dbReference>
<evidence type="ECO:0000256" key="8">
    <source>
        <dbReference type="ARBA" id="ARBA00023242"/>
    </source>
</evidence>
<dbReference type="InterPro" id="IPR027417">
    <property type="entry name" value="P-loop_NTPase"/>
</dbReference>
<dbReference type="GO" id="GO:0006298">
    <property type="term" value="P:mismatch repair"/>
    <property type="evidence" value="ECO:0007669"/>
    <property type="project" value="InterPro"/>
</dbReference>
<evidence type="ECO:0000313" key="11">
    <source>
        <dbReference type="EMBL" id="KAG5186777.1"/>
    </source>
</evidence>
<dbReference type="InterPro" id="IPR016151">
    <property type="entry name" value="DNA_mismatch_repair_MutS_N"/>
</dbReference>
<evidence type="ECO:0000256" key="2">
    <source>
        <dbReference type="ARBA" id="ARBA00022741"/>
    </source>
</evidence>
<dbReference type="Gene3D" id="3.40.1170.10">
    <property type="entry name" value="DNA repair protein MutS, domain I"/>
    <property type="match status" value="1"/>
</dbReference>
<evidence type="ECO:0000256" key="9">
    <source>
        <dbReference type="SAM" id="MobiDB-lite"/>
    </source>
</evidence>
<feature type="compositionally biased region" description="Gly residues" evidence="9">
    <location>
        <begin position="126"/>
        <end position="144"/>
    </location>
</feature>
<feature type="domain" description="AP2/ERF" evidence="10">
    <location>
        <begin position="1"/>
        <end position="42"/>
    </location>
</feature>
<evidence type="ECO:0000256" key="1">
    <source>
        <dbReference type="ARBA" id="ARBA00004123"/>
    </source>
</evidence>
<dbReference type="SMART" id="SM00380">
    <property type="entry name" value="AP2"/>
    <property type="match status" value="1"/>
</dbReference>
<keyword evidence="6" id="KW-0238">DNA-binding</keyword>
<gene>
    <name evidence="11" type="ORF">JKP88DRAFT_308923</name>
</gene>
<dbReference type="Proteomes" id="UP000664859">
    <property type="component" value="Unassembled WGS sequence"/>
</dbReference>
<dbReference type="InterPro" id="IPR016177">
    <property type="entry name" value="DNA-bd_dom_sf"/>
</dbReference>
<keyword evidence="12" id="KW-1185">Reference proteome</keyword>
<dbReference type="Gene3D" id="3.30.730.10">
    <property type="entry name" value="AP2/ERF domain"/>
    <property type="match status" value="1"/>
</dbReference>
<dbReference type="Pfam" id="PF00488">
    <property type="entry name" value="MutS_V"/>
    <property type="match status" value="1"/>
</dbReference>
<dbReference type="PANTHER" id="PTHR48448:SF1">
    <property type="entry name" value="MUTL PROTEIN ISOFORM 1"/>
    <property type="match status" value="1"/>
</dbReference>
<accession>A0A836CI19</accession>
<dbReference type="GO" id="GO:0005524">
    <property type="term" value="F:ATP binding"/>
    <property type="evidence" value="ECO:0007669"/>
    <property type="project" value="UniProtKB-KW"/>
</dbReference>
<feature type="region of interest" description="Disordered" evidence="9">
    <location>
        <begin position="124"/>
        <end position="146"/>
    </location>
</feature>
<dbReference type="GO" id="GO:0005634">
    <property type="term" value="C:nucleus"/>
    <property type="evidence" value="ECO:0007669"/>
    <property type="project" value="UniProtKB-SubCell"/>
</dbReference>
<dbReference type="SUPFAM" id="SSF52540">
    <property type="entry name" value="P-loop containing nucleoside triphosphate hydrolases"/>
    <property type="match status" value="1"/>
</dbReference>
<name>A0A836CI19_9STRA</name>
<evidence type="ECO:0000313" key="12">
    <source>
        <dbReference type="Proteomes" id="UP000664859"/>
    </source>
</evidence>
<dbReference type="PANTHER" id="PTHR48448">
    <property type="entry name" value="MUTL PROTEIN ISOFORM 1"/>
    <property type="match status" value="1"/>
</dbReference>
<dbReference type="InterPro" id="IPR001471">
    <property type="entry name" value="AP2/ERF_dom"/>
</dbReference>
<dbReference type="InterPro" id="IPR007695">
    <property type="entry name" value="DNA_mismatch_repair_MutS-lik_N"/>
</dbReference>
<keyword evidence="2" id="KW-0547">Nucleotide-binding</keyword>
<evidence type="ECO:0000259" key="10">
    <source>
        <dbReference type="PROSITE" id="PS51032"/>
    </source>
</evidence>
<dbReference type="SUPFAM" id="SSF54171">
    <property type="entry name" value="DNA-binding domain"/>
    <property type="match status" value="1"/>
</dbReference>
<evidence type="ECO:0000256" key="7">
    <source>
        <dbReference type="ARBA" id="ARBA00023163"/>
    </source>
</evidence>
<dbReference type="OrthoDB" id="189901at2759"/>
<dbReference type="InterPro" id="IPR036955">
    <property type="entry name" value="AP2/ERF_dom_sf"/>
</dbReference>
<evidence type="ECO:0000256" key="5">
    <source>
        <dbReference type="ARBA" id="ARBA00023015"/>
    </source>
</evidence>
<feature type="region of interest" description="Disordered" evidence="9">
    <location>
        <begin position="448"/>
        <end position="468"/>
    </location>
</feature>
<evidence type="ECO:0000256" key="6">
    <source>
        <dbReference type="ARBA" id="ARBA00023125"/>
    </source>
</evidence>
<dbReference type="InterPro" id="IPR053276">
    <property type="entry name" value="MtDNA_mismatch_repair_MutS"/>
</dbReference>
<keyword evidence="5" id="KW-0805">Transcription regulation</keyword>
<keyword evidence="8" id="KW-0539">Nucleus</keyword>
<organism evidence="11 12">
    <name type="scientific">Tribonema minus</name>
    <dbReference type="NCBI Taxonomy" id="303371"/>
    <lineage>
        <taxon>Eukaryota</taxon>
        <taxon>Sar</taxon>
        <taxon>Stramenopiles</taxon>
        <taxon>Ochrophyta</taxon>
        <taxon>PX clade</taxon>
        <taxon>Xanthophyceae</taxon>
        <taxon>Tribonematales</taxon>
        <taxon>Tribonemataceae</taxon>
        <taxon>Tribonema</taxon>
    </lineage>
</organism>
<dbReference type="SUPFAM" id="SSF55271">
    <property type="entry name" value="DNA repair protein MutS, domain I"/>
    <property type="match status" value="1"/>
</dbReference>
<proteinExistence type="predicted"/>
<dbReference type="InterPro" id="IPR000432">
    <property type="entry name" value="DNA_mismatch_repair_MutS_C"/>
</dbReference>
<sequence>MQATVPGERRTLGTFECEEAAALAYDSAARQLHGAAARLNFPPGAQSVGAAAAADAAAPAAAAAAAGEHEASIVATKRSPLRAIDDRSASINAAAAAAADAPTLAAAAAAQPSRAAAVAPAQTGGVAAGGSAGKGSGEGAGITGRGAVSSAEQRGFTAVDLEDPALLLELWEGEDSGSSADSEAAEHIEALMRGGRVDRCWGRELRRAEHIEKLVRGGRVDRYWGRELRRAEHIEKLEHGGRVDRYWGRERRRVDRPSARSLIPLQFDTPDSAEHIEKLVRGGRVDRYWGRELRRVDRPSARSLIPQLAPDNCLGYAPGPAMTKTGSLFEYVLRQKTGSLFEYVLRQKKALNPTKVLLVRMGEFCETHGANSALHPTKVLLVRVGEFFETYGVDSVLLVQWCGLNPMGGKPKAGCPVRNIQQTLDALTQAGLSVAVYEELNDADALGDGGRSGRIKESNDADALGDGGGPRRVLAQVVTPGSPTYYYDACLRTDDVEFAECRPYVGVARGAGGFTMVEFEESRPYVGVARGVGGFTMVKSRPYVGVTRSAGGFTMAEVYADARSARVSERMTEEALRAALEAGGAAEPLLIGVGDEKPPQGGTAGGAAEPLLIGRVRYFGGEEGFVKAVLGRVGSILELAGGESGAFTVARSQRAREAGRPRPVYLSTALQIGLLPNPNVPDLIPRLLPRGYPGHCARFLRRWLLSPPPHALADAMAELCRACARLDTGLPPLRPVSVGKAVALLSAQQCNVPLFRDVDACVRAVLSMLGPGSARLHEGSRSNAYAAMLGPLLALVVSARCTLLSMLGPGAARAHAGARPNAYAAMIGPLLALVGHQSGIDASEERLREGAVAVVSAIAAVIARDDAQGTSVSVDPYGTVPAAFFERNEGAFRGGISASYAPMQGTPVALTLLPCAPYFGTLAPYYAARDAAARAPCDAIRADFPTAATTSTSLFDACCPYYAALDAAVRTLCDAIRADFPTAAADLAYDVTALAAYQDAAAEATAAARAALRGLSTALLAHLPSIVQCAHWAVVAQCAHWVVVAQAAEGHTRHSLTRGWTLPTLLPPDDPSMRMEVTDLRPYWLGARGVANTCALDVTPHLRPYWLGARGVANTFALDGLVLLTAPNMSGKSTLMRATMAAALLAAAGLHVPAAAATVPRYDSFFLRTASFDVPAEGKGIWYNALRLHVPAAAATVPRYDSFFLRTASFDVPAEGKGIWYSALRLHVPAAAATVPHYDSFFLRTASFDVPAEAKSALALEMDDVRVLLRDCTPRSLGRHAAQLRDCTPRSPAMVDELGKGTSAHDGAALGKYDNEK</sequence>
<keyword evidence="3" id="KW-0227">DNA damage</keyword>
<dbReference type="PROSITE" id="PS51032">
    <property type="entry name" value="AP2_ERF"/>
    <property type="match status" value="1"/>
</dbReference>
<comment type="subcellular location">
    <subcellularLocation>
        <location evidence="1">Nucleus</location>
    </subcellularLocation>
</comment>
<dbReference type="Pfam" id="PF01624">
    <property type="entry name" value="MutS_I"/>
    <property type="match status" value="1"/>
</dbReference>
<keyword evidence="4" id="KW-0067">ATP-binding</keyword>
<dbReference type="Gene3D" id="3.40.50.300">
    <property type="entry name" value="P-loop containing nucleotide triphosphate hydrolases"/>
    <property type="match status" value="2"/>
</dbReference>
<comment type="caution">
    <text evidence="11">The sequence shown here is derived from an EMBL/GenBank/DDBJ whole genome shotgun (WGS) entry which is preliminary data.</text>
</comment>
<feature type="region of interest" description="Disordered" evidence="9">
    <location>
        <begin position="1292"/>
        <end position="1317"/>
    </location>
</feature>
<evidence type="ECO:0000256" key="4">
    <source>
        <dbReference type="ARBA" id="ARBA00022840"/>
    </source>
</evidence>
<dbReference type="GO" id="GO:0003700">
    <property type="term" value="F:DNA-binding transcription factor activity"/>
    <property type="evidence" value="ECO:0007669"/>
    <property type="project" value="InterPro"/>
</dbReference>
<evidence type="ECO:0000256" key="3">
    <source>
        <dbReference type="ARBA" id="ARBA00022763"/>
    </source>
</evidence>